<sequence>MRKNKLLLLLALLLTAATGARAQDYYAPSTDEVIILNDVYDDSKNGYSSHSAIAWEGTASDYSKKAGDPNNGGQPTSSTVSCYSVKGTGQGKNITLSITGVSKVIVYHERNSSRYIELRDGSKTGNIIGSGQTNTYYTEVELTATNEYSIFLHGTRDDSDQDFYVYAIKLIAAPAAPAAAGYTVSLKDGVKDADKWTVKVGEGQAQALPIGGLKGDGKETVTLQYNGRLKVKGVTATSDAAPAKEPATVTTAPTGAAIVGVGKTTALVSGGVADGGTLMYAVTTTNTKPASTDGFSDAVPTAQTINASGKVYVWYYVKGDDTHTDSEIAATAIEVPVADIVWDATNVFNSAHQFDDLSPWHTDPLNYEGITISFSGDDSMFVPYGGMGESMLLCYGEEGESFTFTAPSGKKFCKIEINDNSDVVFDEYGDWTSDEINHKIVWSGTAANAVTLGTVYTVANNLNSIGFYLSE</sequence>
<keyword evidence="1" id="KW-0732">Signal</keyword>
<feature type="chain" id="PRO_5011484454" evidence="1">
    <location>
        <begin position="23"/>
        <end position="471"/>
    </location>
</feature>
<organism evidence="2 3">
    <name type="scientific">Prevotella communis</name>
    <dbReference type="NCBI Taxonomy" id="2913614"/>
    <lineage>
        <taxon>Bacteria</taxon>
        <taxon>Pseudomonadati</taxon>
        <taxon>Bacteroidota</taxon>
        <taxon>Bacteroidia</taxon>
        <taxon>Bacteroidales</taxon>
        <taxon>Prevotellaceae</taxon>
        <taxon>Prevotella</taxon>
    </lineage>
</organism>
<accession>A0A1H0L2J6</accession>
<proteinExistence type="predicted"/>
<feature type="signal peptide" evidence="1">
    <location>
        <begin position="1"/>
        <end position="22"/>
    </location>
</feature>
<dbReference type="AlphaFoldDB" id="A0A1H0L2J6"/>
<reference evidence="3" key="1">
    <citation type="submission" date="2016-10" db="EMBL/GenBank/DDBJ databases">
        <authorList>
            <person name="de Groot N.N."/>
        </authorList>
    </citation>
    <scope>NUCLEOTIDE SEQUENCE [LARGE SCALE GENOMIC DNA]</scope>
    <source>
        <strain evidence="3">BP1-145</strain>
    </source>
</reference>
<gene>
    <name evidence="2" type="ORF">SAMN04487900_1431</name>
</gene>
<name>A0A1H0L2J6_9BACT</name>
<dbReference type="EMBL" id="FNIW01000043">
    <property type="protein sequence ID" value="SDO62504.1"/>
    <property type="molecule type" value="Genomic_DNA"/>
</dbReference>
<evidence type="ECO:0000313" key="3">
    <source>
        <dbReference type="Proteomes" id="UP000199134"/>
    </source>
</evidence>
<comment type="caution">
    <text evidence="2">The sequence shown here is derived from an EMBL/GenBank/DDBJ whole genome shotgun (WGS) entry which is preliminary data.</text>
</comment>
<evidence type="ECO:0000256" key="1">
    <source>
        <dbReference type="SAM" id="SignalP"/>
    </source>
</evidence>
<protein>
    <submittedName>
        <fullName evidence="2">Uncharacterized protein</fullName>
    </submittedName>
</protein>
<dbReference type="RefSeq" id="WP_143005844.1">
    <property type="nucleotide sequence ID" value="NZ_FNIW01000043.1"/>
</dbReference>
<evidence type="ECO:0000313" key="2">
    <source>
        <dbReference type="EMBL" id="SDO62504.1"/>
    </source>
</evidence>
<dbReference type="Proteomes" id="UP000199134">
    <property type="component" value="Unassembled WGS sequence"/>
</dbReference>